<protein>
    <submittedName>
        <fullName evidence="3">Putative transcription elongation factor</fullName>
    </submittedName>
</protein>
<gene>
    <name evidence="3" type="ORF">GORHZ_135_00430</name>
</gene>
<comment type="caution">
    <text evidence="3">The sequence shown here is derived from an EMBL/GenBank/DDBJ whole genome shotgun (WGS) entry which is preliminary data.</text>
</comment>
<evidence type="ECO:0000259" key="2">
    <source>
        <dbReference type="Pfam" id="PF01272"/>
    </source>
</evidence>
<dbReference type="SUPFAM" id="SSF54534">
    <property type="entry name" value="FKBP-like"/>
    <property type="match status" value="1"/>
</dbReference>
<name>K6VX47_9ACTN</name>
<dbReference type="Proteomes" id="UP000008363">
    <property type="component" value="Unassembled WGS sequence"/>
</dbReference>
<keyword evidence="3" id="KW-0648">Protein biosynthesis</keyword>
<dbReference type="GO" id="GO:0003746">
    <property type="term" value="F:translation elongation factor activity"/>
    <property type="evidence" value="ECO:0007669"/>
    <property type="project" value="UniProtKB-KW"/>
</dbReference>
<evidence type="ECO:0000313" key="3">
    <source>
        <dbReference type="EMBL" id="GAB91495.1"/>
    </source>
</evidence>
<evidence type="ECO:0000256" key="1">
    <source>
        <dbReference type="SAM" id="MobiDB-lite"/>
    </source>
</evidence>
<dbReference type="OrthoDB" id="3823115at2"/>
<feature type="compositionally biased region" description="Polar residues" evidence="1">
    <location>
        <begin position="1"/>
        <end position="12"/>
    </location>
</feature>
<proteinExistence type="predicted"/>
<accession>K6VX47</accession>
<dbReference type="InterPro" id="IPR036953">
    <property type="entry name" value="GreA/GreB_C_sf"/>
</dbReference>
<keyword evidence="4" id="KW-1185">Reference proteome</keyword>
<organism evidence="3 4">
    <name type="scientific">Gordonia rhizosphera NBRC 16068</name>
    <dbReference type="NCBI Taxonomy" id="1108045"/>
    <lineage>
        <taxon>Bacteria</taxon>
        <taxon>Bacillati</taxon>
        <taxon>Actinomycetota</taxon>
        <taxon>Actinomycetes</taxon>
        <taxon>Mycobacteriales</taxon>
        <taxon>Gordoniaceae</taxon>
        <taxon>Gordonia</taxon>
    </lineage>
</organism>
<dbReference type="Gene3D" id="3.10.50.30">
    <property type="entry name" value="Transcription elongation factor, GreA/GreB, C-terminal domain"/>
    <property type="match status" value="1"/>
</dbReference>
<reference evidence="3 4" key="1">
    <citation type="submission" date="2012-08" db="EMBL/GenBank/DDBJ databases">
        <title>Whole genome shotgun sequence of Gordonia rhizosphera NBRC 16068.</title>
        <authorList>
            <person name="Takarada H."/>
            <person name="Isaki S."/>
            <person name="Hosoyama A."/>
            <person name="Tsuchikane K."/>
            <person name="Katsumata H."/>
            <person name="Baba S."/>
            <person name="Ohji S."/>
            <person name="Yamazaki S."/>
            <person name="Fujita N."/>
        </authorList>
    </citation>
    <scope>NUCLEOTIDE SEQUENCE [LARGE SCALE GENOMIC DNA]</scope>
    <source>
        <strain evidence="3 4">NBRC 16068</strain>
    </source>
</reference>
<dbReference type="Pfam" id="PF01272">
    <property type="entry name" value="GreA_GreB"/>
    <property type="match status" value="1"/>
</dbReference>
<dbReference type="GO" id="GO:0003677">
    <property type="term" value="F:DNA binding"/>
    <property type="evidence" value="ECO:0007669"/>
    <property type="project" value="InterPro"/>
</dbReference>
<dbReference type="RefSeq" id="WP_006335002.1">
    <property type="nucleotide sequence ID" value="NZ_BAHC01000135.1"/>
</dbReference>
<dbReference type="InterPro" id="IPR001437">
    <property type="entry name" value="Tscrpt_elong_fac_GreA/B_C"/>
</dbReference>
<dbReference type="GO" id="GO:0032784">
    <property type="term" value="P:regulation of DNA-templated transcription elongation"/>
    <property type="evidence" value="ECO:0007669"/>
    <property type="project" value="InterPro"/>
</dbReference>
<feature type="domain" description="Transcription elongation factor GreA/GreB C-terminal" evidence="2">
    <location>
        <begin position="135"/>
        <end position="204"/>
    </location>
</feature>
<keyword evidence="3" id="KW-0251">Elongation factor</keyword>
<feature type="region of interest" description="Disordered" evidence="1">
    <location>
        <begin position="1"/>
        <end position="20"/>
    </location>
</feature>
<dbReference type="STRING" id="1108045.GORHZ_135_00430"/>
<evidence type="ECO:0000313" key="4">
    <source>
        <dbReference type="Proteomes" id="UP000008363"/>
    </source>
</evidence>
<sequence length="205" mass="22728">MTTGHSAPQNGVTGQGTGIDHWRERLGEVTTLRTEQLASHGRRAPARWDSSPDNARIWALERALTRLTASIHELDREIIAERRAADPDESEGLYSAVERRGAATERGRELARELTELSARRPLATIHSILGRHIVAPGLVVDVYFGGDTRDADRLEIVRDRALRANQCSTRSPLGQALLGKHPGQTIRYRNHDGREVVVTIVRIG</sequence>
<dbReference type="AlphaFoldDB" id="K6VX47"/>
<dbReference type="EMBL" id="BAHC01000135">
    <property type="protein sequence ID" value="GAB91495.1"/>
    <property type="molecule type" value="Genomic_DNA"/>
</dbReference>